<proteinExistence type="predicted"/>
<keyword evidence="3" id="KW-1185">Reference proteome</keyword>
<dbReference type="HOGENOM" id="CLU_3020899_0_0_2"/>
<organism evidence="2 3">
    <name type="scientific">Haloterrigena turkmenica (strain ATCC 51198 / DSM 5511 / JCM 9101 / NCIMB 13204 / VKM B-1734 / 4k)</name>
    <name type="common">Halococcus turkmenicus</name>
    <dbReference type="NCBI Taxonomy" id="543526"/>
    <lineage>
        <taxon>Archaea</taxon>
        <taxon>Methanobacteriati</taxon>
        <taxon>Methanobacteriota</taxon>
        <taxon>Stenosarchaea group</taxon>
        <taxon>Halobacteria</taxon>
        <taxon>Halobacteriales</taxon>
        <taxon>Natrialbaceae</taxon>
        <taxon>Haloterrigena</taxon>
    </lineage>
</organism>
<sequence>MSQTASDESRTPSDRSRNDSDEHDAENDGNAEETPEIEEDLVSEELRIDGICGVY</sequence>
<dbReference type="EMBL" id="CP001861">
    <property type="protein sequence ID" value="ADB62725.1"/>
    <property type="molecule type" value="Genomic_DNA"/>
</dbReference>
<dbReference type="Proteomes" id="UP000001903">
    <property type="component" value="Plasmid pHTUR01"/>
</dbReference>
<keyword evidence="2" id="KW-0614">Plasmid</keyword>
<evidence type="ECO:0008006" key="4">
    <source>
        <dbReference type="Google" id="ProtNLM"/>
    </source>
</evidence>
<feature type="region of interest" description="Disordered" evidence="1">
    <location>
        <begin position="1"/>
        <end position="55"/>
    </location>
</feature>
<geneLocation type="plasmid" evidence="2 3">
    <name>pHTUR01</name>
</geneLocation>
<name>D2S028_HALTV</name>
<dbReference type="KEGG" id="htu:Htur_3866"/>
<accession>D2S028</accession>
<dbReference type="OrthoDB" id="381360at2157"/>
<protein>
    <recommendedName>
        <fullName evidence="4">Mycofactocin</fullName>
    </recommendedName>
</protein>
<feature type="compositionally biased region" description="Basic and acidic residues" evidence="1">
    <location>
        <begin position="7"/>
        <end position="20"/>
    </location>
</feature>
<feature type="compositionally biased region" description="Acidic residues" evidence="1">
    <location>
        <begin position="21"/>
        <end position="43"/>
    </location>
</feature>
<dbReference type="InterPro" id="IPR023988">
    <property type="entry name" value="MftA"/>
</dbReference>
<evidence type="ECO:0000256" key="1">
    <source>
        <dbReference type="SAM" id="MobiDB-lite"/>
    </source>
</evidence>
<dbReference type="RefSeq" id="WP_012944969.1">
    <property type="nucleotide sequence ID" value="NC_013744.1"/>
</dbReference>
<evidence type="ECO:0000313" key="2">
    <source>
        <dbReference type="EMBL" id="ADB62725.1"/>
    </source>
</evidence>
<dbReference type="AlphaFoldDB" id="D2S028"/>
<evidence type="ECO:0000313" key="3">
    <source>
        <dbReference type="Proteomes" id="UP000001903"/>
    </source>
</evidence>
<dbReference type="NCBIfam" id="TIGR03969">
    <property type="entry name" value="mycofactocin"/>
    <property type="match status" value="1"/>
</dbReference>
<reference evidence="2 3" key="1">
    <citation type="journal article" date="2010" name="Stand. Genomic Sci.">
        <title>Complete genome sequence of Haloterrigena turkmenica type strain (4k).</title>
        <authorList>
            <person name="Saunders E."/>
            <person name="Tindall B.J."/>
            <person name="Fahnrich R."/>
            <person name="Lapidus A."/>
            <person name="Copeland A."/>
            <person name="Del Rio T.G."/>
            <person name="Lucas S."/>
            <person name="Chen F."/>
            <person name="Tice H."/>
            <person name="Cheng J.F."/>
            <person name="Han C."/>
            <person name="Detter J.C."/>
            <person name="Bruce D."/>
            <person name="Goodwin L."/>
            <person name="Chain P."/>
            <person name="Pitluck S."/>
            <person name="Pati A."/>
            <person name="Ivanova N."/>
            <person name="Mavromatis K."/>
            <person name="Chen A."/>
            <person name="Palaniappan K."/>
            <person name="Land M."/>
            <person name="Hauser L."/>
            <person name="Chang Y.J."/>
            <person name="Jeffries C.D."/>
            <person name="Brettin T."/>
            <person name="Rohde M."/>
            <person name="Goker M."/>
            <person name="Bristow J."/>
            <person name="Eisen J.A."/>
            <person name="Markowitz V."/>
            <person name="Hugenholtz P."/>
            <person name="Klenk H.P."/>
            <person name="Kyrpides N.C."/>
        </authorList>
    </citation>
    <scope>NUCLEOTIDE SEQUENCE [LARGE SCALE GENOMIC DNA]</scope>
    <source>
        <strain evidence="3">ATCC 51198 / DSM 5511 / JCM 9101 / NCIMB 13204 / VKM B-1734 / 4k</strain>
    </source>
</reference>
<gene>
    <name evidence="2" type="ordered locus">Htur_3866</name>
</gene>
<dbReference type="GeneID" id="31787595"/>